<protein>
    <submittedName>
        <fullName evidence="1">Uncharacterized protein</fullName>
    </submittedName>
</protein>
<organism evidence="1 2">
    <name type="scientific">Termititenax aidoneus</name>
    <dbReference type="NCBI Taxonomy" id="2218524"/>
    <lineage>
        <taxon>Bacteria</taxon>
        <taxon>Bacillati</taxon>
        <taxon>Candidatus Margulisiibacteriota</taxon>
        <taxon>Candidatus Termititenacia</taxon>
        <taxon>Candidatus Termititenacales</taxon>
        <taxon>Candidatus Termititenacaceae</taxon>
        <taxon>Candidatus Termititenax</taxon>
    </lineage>
</organism>
<dbReference type="Proteomes" id="UP000269352">
    <property type="component" value="Unassembled WGS sequence"/>
</dbReference>
<comment type="caution">
    <text evidence="1">The sequence shown here is derived from an EMBL/GenBank/DDBJ whole genome shotgun (WGS) entry which is preliminary data.</text>
</comment>
<gene>
    <name evidence="1" type="ORF">NO1_0395</name>
</gene>
<sequence>MTYAQKAKIIKKIVTNITITPYATVKKNLDHAAKQTRKALGVSL</sequence>
<keyword evidence="2" id="KW-1185">Reference proteome</keyword>
<evidence type="ECO:0000313" key="2">
    <source>
        <dbReference type="Proteomes" id="UP000269352"/>
    </source>
</evidence>
<name>A0A388TB42_TERA1</name>
<dbReference type="AlphaFoldDB" id="A0A388TB42"/>
<reference evidence="1 2" key="1">
    <citation type="journal article" date="2019" name="ISME J.">
        <title>Genome analyses of uncultured TG2/ZB3 bacteria in 'Margulisbacteria' specifically attached to ectosymbiotic spirochetes of protists in the termite gut.</title>
        <authorList>
            <person name="Utami Y.D."/>
            <person name="Kuwahara H."/>
            <person name="Igai K."/>
            <person name="Murakami T."/>
            <person name="Sugaya K."/>
            <person name="Morikawa T."/>
            <person name="Nagura Y."/>
            <person name="Yuki M."/>
            <person name="Deevong P."/>
            <person name="Inoue T."/>
            <person name="Kihara K."/>
            <person name="Lo N."/>
            <person name="Yamada A."/>
            <person name="Ohkuma M."/>
            <person name="Hongoh Y."/>
        </authorList>
    </citation>
    <scope>NUCLEOTIDE SEQUENCE [LARGE SCALE GENOMIC DNA]</scope>
    <source>
        <strain evidence="1">NkOx7-01</strain>
    </source>
</reference>
<evidence type="ECO:0000313" key="1">
    <source>
        <dbReference type="EMBL" id="GBR72939.1"/>
    </source>
</evidence>
<proteinExistence type="predicted"/>
<dbReference type="EMBL" id="BGZN01000004">
    <property type="protein sequence ID" value="GBR72939.1"/>
    <property type="molecule type" value="Genomic_DNA"/>
</dbReference>
<accession>A0A388TB42</accession>